<gene>
    <name evidence="1" type="ORF">AM593_08946</name>
</gene>
<dbReference type="EMBL" id="KV591130">
    <property type="protein sequence ID" value="OPL21499.1"/>
    <property type="molecule type" value="Genomic_DNA"/>
</dbReference>
<proteinExistence type="predicted"/>
<comment type="caution">
    <text evidence="1">The sequence shown here is derived from an EMBL/GenBank/DDBJ whole genome shotgun (WGS) entry which is preliminary data.</text>
</comment>
<name>A0A3L5TQP1_MYTGA</name>
<feature type="non-terminal residue" evidence="1">
    <location>
        <position position="1"/>
    </location>
</feature>
<dbReference type="Proteomes" id="UP000266721">
    <property type="component" value="Unassembled WGS sequence"/>
</dbReference>
<dbReference type="AlphaFoldDB" id="A0A3L5TQP1"/>
<organism evidence="1 2">
    <name type="scientific">Mytilus galloprovincialis</name>
    <name type="common">Mediterranean mussel</name>
    <dbReference type="NCBI Taxonomy" id="29158"/>
    <lineage>
        <taxon>Eukaryota</taxon>
        <taxon>Metazoa</taxon>
        <taxon>Spiralia</taxon>
        <taxon>Lophotrochozoa</taxon>
        <taxon>Mollusca</taxon>
        <taxon>Bivalvia</taxon>
        <taxon>Autobranchia</taxon>
        <taxon>Pteriomorphia</taxon>
        <taxon>Mytilida</taxon>
        <taxon>Mytiloidea</taxon>
        <taxon>Mytilidae</taxon>
        <taxon>Mytilinae</taxon>
        <taxon>Mytilus</taxon>
    </lineage>
</organism>
<accession>A0A3L5TQP1</accession>
<evidence type="ECO:0000313" key="1">
    <source>
        <dbReference type="EMBL" id="OPL21499.1"/>
    </source>
</evidence>
<evidence type="ECO:0000313" key="2">
    <source>
        <dbReference type="Proteomes" id="UP000266721"/>
    </source>
</evidence>
<sequence>LPRFFERKLDWLRQVPQEIIIKYVKFIFLYTYQRKRMKLLYAIFALLGFTSPVFGQQYTSNLNLTYEENAVITVGSQVINLNDTYYVNSAALDPAYINTNDYVQYPSLITANGHHIEIIGLNDSSGTYLASTIIFEKVIEVCILL</sequence>
<protein>
    <submittedName>
        <fullName evidence="1">Uncharacterized protein</fullName>
    </submittedName>
</protein>
<keyword evidence="2" id="KW-1185">Reference proteome</keyword>
<reference evidence="1 2" key="1">
    <citation type="journal article" date="2016" name="PLoS ONE">
        <title>A First Insight into the Genome of the Filter-Feeder Mussel Mytilus galloprovincialis.</title>
        <authorList>
            <person name="Murgarella M."/>
            <person name="Puiu D."/>
            <person name="Novoa B."/>
            <person name="Figueras A."/>
            <person name="Posada D."/>
            <person name="Canchaya C."/>
        </authorList>
    </citation>
    <scope>NUCLEOTIDE SEQUENCE [LARGE SCALE GENOMIC DNA]</scope>
    <source>
        <tissue evidence="1">Muscle</tissue>
    </source>
</reference>